<keyword evidence="2" id="KW-0472">Membrane</keyword>
<reference evidence="3 4" key="1">
    <citation type="submission" date="2018-07" db="EMBL/GenBank/DDBJ databases">
        <title>Genomic Encyclopedia of Type Strains, Phase IV (KMG-IV): sequencing the most valuable type-strain genomes for metagenomic binning, comparative biology and taxonomic classification.</title>
        <authorList>
            <person name="Goeker M."/>
        </authorList>
    </citation>
    <scope>NUCLEOTIDE SEQUENCE [LARGE SCALE GENOMIC DNA]</scope>
    <source>
        <strain evidence="3 4">DSM 25281</strain>
    </source>
</reference>
<name>A0A370GPY9_9BACI</name>
<evidence type="ECO:0000256" key="1">
    <source>
        <dbReference type="SAM" id="MobiDB-lite"/>
    </source>
</evidence>
<proteinExistence type="predicted"/>
<comment type="caution">
    <text evidence="3">The sequence shown here is derived from an EMBL/GenBank/DDBJ whole genome shotgun (WGS) entry which is preliminary data.</text>
</comment>
<evidence type="ECO:0000313" key="4">
    <source>
        <dbReference type="Proteomes" id="UP000255326"/>
    </source>
</evidence>
<evidence type="ECO:0000256" key="2">
    <source>
        <dbReference type="SAM" id="Phobius"/>
    </source>
</evidence>
<dbReference type="EMBL" id="QQAY01000002">
    <property type="protein sequence ID" value="RDI45785.1"/>
    <property type="molecule type" value="Genomic_DNA"/>
</dbReference>
<dbReference type="AlphaFoldDB" id="A0A370GPY9"/>
<feature type="region of interest" description="Disordered" evidence="1">
    <location>
        <begin position="80"/>
        <end position="120"/>
    </location>
</feature>
<organism evidence="3 4">
    <name type="scientific">Falsibacillus pallidus</name>
    <dbReference type="NCBI Taxonomy" id="493781"/>
    <lineage>
        <taxon>Bacteria</taxon>
        <taxon>Bacillati</taxon>
        <taxon>Bacillota</taxon>
        <taxon>Bacilli</taxon>
        <taxon>Bacillales</taxon>
        <taxon>Bacillaceae</taxon>
        <taxon>Falsibacillus</taxon>
    </lineage>
</organism>
<protein>
    <submittedName>
        <fullName evidence="3">Uncharacterized protein</fullName>
    </submittedName>
</protein>
<dbReference type="OrthoDB" id="2958512at2"/>
<feature type="transmembrane region" description="Helical" evidence="2">
    <location>
        <begin position="53"/>
        <end position="74"/>
    </location>
</feature>
<accession>A0A370GPY9</accession>
<keyword evidence="2" id="KW-0812">Transmembrane</keyword>
<gene>
    <name evidence="3" type="ORF">DFR59_102419</name>
</gene>
<sequence>MDEQLKKSRKAFETYVSPDKVFTEEDKKRIRDRIQSAPVSMEGKKRAEWFPKLMTGGVAAAVICFLAIFIGSALTHNLGSSDKSAESSHMESADDSGAKKGFNPEGADKKDTSNELTDDAGRVQLEPELLSLYKQFSAKHDDMLLRGLTPLQIFTLYFYAEDQKDYGVQYWLFNHDPDVEQIFKSEEDWIQSSQKDGGSLLEKVKNSYLEEKIVDDSNAYILISSEKNQGLENSLGFGLSKNKAGVWKVNWMPIQ</sequence>
<keyword evidence="4" id="KW-1185">Reference proteome</keyword>
<keyword evidence="2" id="KW-1133">Transmembrane helix</keyword>
<evidence type="ECO:0000313" key="3">
    <source>
        <dbReference type="EMBL" id="RDI45785.1"/>
    </source>
</evidence>
<feature type="compositionally biased region" description="Basic and acidic residues" evidence="1">
    <location>
        <begin position="83"/>
        <end position="98"/>
    </location>
</feature>
<dbReference type="Proteomes" id="UP000255326">
    <property type="component" value="Unassembled WGS sequence"/>
</dbReference>
<dbReference type="RefSeq" id="WP_114744596.1">
    <property type="nucleotide sequence ID" value="NZ_QQAY01000002.1"/>
</dbReference>